<organism evidence="2 3">
    <name type="scientific">Paenibacillus montanisoli</name>
    <dbReference type="NCBI Taxonomy" id="2081970"/>
    <lineage>
        <taxon>Bacteria</taxon>
        <taxon>Bacillati</taxon>
        <taxon>Bacillota</taxon>
        <taxon>Bacilli</taxon>
        <taxon>Bacillales</taxon>
        <taxon>Paenibacillaceae</taxon>
        <taxon>Paenibacillus</taxon>
    </lineage>
</organism>
<sequence length="260" mass="29711">MLIRPDQFRIIHYAISKVSGAGLIYVLIAIFSLLGRSFDAVEFTNGLLSTGLAYLSAYMIICSVLIDVCTGWIKKNILIKIVLHPVAGMFFVTLFSTDPDYKELQYAINFIFGLLYFIGTLLAKRFVKTGYMFAIVISLSLLLLSMIDFTVKKQWVETKTETTYDASFELFNGKHEIPIAVKKGKKFEITIEAEHKNNQSYNMKIFDEEGHEVQMSNNLHEAKYESKFWAEFPIDKDGTVKLIMYGSHFSGSFHIEWSVN</sequence>
<reference evidence="2 3" key="1">
    <citation type="submission" date="2018-06" db="EMBL/GenBank/DDBJ databases">
        <title>Paenibacillus montanisoli sp. nov., isolated from mountain area soil.</title>
        <authorList>
            <person name="Wu M."/>
        </authorList>
    </citation>
    <scope>NUCLEOTIDE SEQUENCE [LARGE SCALE GENOMIC DNA]</scope>
    <source>
        <strain evidence="2 3">RA17</strain>
    </source>
</reference>
<dbReference type="OrthoDB" id="2721202at2"/>
<gene>
    <name evidence="2" type="ORF">DL346_25675</name>
</gene>
<feature type="transmembrane region" description="Helical" evidence="1">
    <location>
        <begin position="130"/>
        <end position="151"/>
    </location>
</feature>
<evidence type="ECO:0000313" key="2">
    <source>
        <dbReference type="EMBL" id="RAP73660.1"/>
    </source>
</evidence>
<dbReference type="AlphaFoldDB" id="A0A328TTN8"/>
<evidence type="ECO:0000313" key="3">
    <source>
        <dbReference type="Proteomes" id="UP000249260"/>
    </source>
</evidence>
<keyword evidence="1" id="KW-0472">Membrane</keyword>
<feature type="transmembrane region" description="Helical" evidence="1">
    <location>
        <begin position="106"/>
        <end position="123"/>
    </location>
</feature>
<feature type="transmembrane region" description="Helical" evidence="1">
    <location>
        <begin position="77"/>
        <end position="94"/>
    </location>
</feature>
<evidence type="ECO:0000256" key="1">
    <source>
        <dbReference type="SAM" id="Phobius"/>
    </source>
</evidence>
<keyword evidence="1" id="KW-0812">Transmembrane</keyword>
<protein>
    <submittedName>
        <fullName evidence="2">Uncharacterized protein</fullName>
    </submittedName>
</protein>
<dbReference type="RefSeq" id="WP_112885243.1">
    <property type="nucleotide sequence ID" value="NZ_QLUW01000006.1"/>
</dbReference>
<keyword evidence="1" id="KW-1133">Transmembrane helix</keyword>
<accession>A0A328TTN8</accession>
<dbReference type="EMBL" id="QLUW01000006">
    <property type="protein sequence ID" value="RAP73660.1"/>
    <property type="molecule type" value="Genomic_DNA"/>
</dbReference>
<feature type="transmembrane region" description="Helical" evidence="1">
    <location>
        <begin position="46"/>
        <end position="65"/>
    </location>
</feature>
<comment type="caution">
    <text evidence="2">The sequence shown here is derived from an EMBL/GenBank/DDBJ whole genome shotgun (WGS) entry which is preliminary data.</text>
</comment>
<feature type="transmembrane region" description="Helical" evidence="1">
    <location>
        <begin position="12"/>
        <end position="34"/>
    </location>
</feature>
<proteinExistence type="predicted"/>
<keyword evidence="3" id="KW-1185">Reference proteome</keyword>
<dbReference type="Proteomes" id="UP000249260">
    <property type="component" value="Unassembled WGS sequence"/>
</dbReference>
<name>A0A328TTN8_9BACL</name>